<evidence type="ECO:0000256" key="9">
    <source>
        <dbReference type="ARBA" id="ARBA00023159"/>
    </source>
</evidence>
<dbReference type="SMART" id="SM00899">
    <property type="entry name" value="FeoA"/>
    <property type="match status" value="1"/>
</dbReference>
<evidence type="ECO:0000256" key="3">
    <source>
        <dbReference type="ARBA" id="ARBA00011738"/>
    </source>
</evidence>
<keyword evidence="5" id="KW-0678">Repressor</keyword>
<keyword evidence="8" id="KW-0238">DNA-binding</keyword>
<gene>
    <name evidence="15" type="ORF">GCM10011600_11770</name>
</gene>
<dbReference type="InterPro" id="IPR038157">
    <property type="entry name" value="FeoA_core_dom"/>
</dbReference>
<keyword evidence="11" id="KW-0464">Manganese</keyword>
<protein>
    <recommendedName>
        <fullName evidence="12">Manganese transport regulator</fullName>
    </recommendedName>
</protein>
<reference evidence="15" key="1">
    <citation type="journal article" date="2014" name="Int. J. Syst. Evol. Microbiol.">
        <title>Complete genome sequence of Corynebacterium casei LMG S-19264T (=DSM 44701T), isolated from a smear-ripened cheese.</title>
        <authorList>
            <consortium name="US DOE Joint Genome Institute (JGI-PGF)"/>
            <person name="Walter F."/>
            <person name="Albersmeier A."/>
            <person name="Kalinowski J."/>
            <person name="Ruckert C."/>
        </authorList>
    </citation>
    <scope>NUCLEOTIDE SEQUENCE</scope>
    <source>
        <strain evidence="15">CGMCC 1.16548</strain>
    </source>
</reference>
<dbReference type="InterPro" id="IPR007167">
    <property type="entry name" value="Fe-transptr_FeoA-like"/>
</dbReference>
<evidence type="ECO:0000256" key="13">
    <source>
        <dbReference type="SAM" id="MobiDB-lite"/>
    </source>
</evidence>
<dbReference type="Proteomes" id="UP000617531">
    <property type="component" value="Unassembled WGS sequence"/>
</dbReference>
<evidence type="ECO:0000256" key="7">
    <source>
        <dbReference type="ARBA" id="ARBA00023015"/>
    </source>
</evidence>
<evidence type="ECO:0000256" key="8">
    <source>
        <dbReference type="ARBA" id="ARBA00023125"/>
    </source>
</evidence>
<dbReference type="GO" id="GO:0046983">
    <property type="term" value="F:protein dimerization activity"/>
    <property type="evidence" value="ECO:0007669"/>
    <property type="project" value="InterPro"/>
</dbReference>
<evidence type="ECO:0000256" key="6">
    <source>
        <dbReference type="ARBA" id="ARBA00023004"/>
    </source>
</evidence>
<accession>A0A8J3GPS8</accession>
<dbReference type="EMBL" id="BNAI01000002">
    <property type="protein sequence ID" value="GHF12634.1"/>
    <property type="molecule type" value="Genomic_DNA"/>
</dbReference>
<comment type="subunit">
    <text evidence="3">Homodimer.</text>
</comment>
<dbReference type="InterPro" id="IPR036388">
    <property type="entry name" value="WH-like_DNA-bd_sf"/>
</dbReference>
<dbReference type="AlphaFoldDB" id="A0A8J3GPS8"/>
<dbReference type="GO" id="GO:0045892">
    <property type="term" value="P:negative regulation of DNA-templated transcription"/>
    <property type="evidence" value="ECO:0007669"/>
    <property type="project" value="TreeGrafter"/>
</dbReference>
<comment type="subcellular location">
    <subcellularLocation>
        <location evidence="1">Cytoplasm</location>
    </subcellularLocation>
</comment>
<name>A0A8J3GPS8_9MICO</name>
<evidence type="ECO:0000256" key="12">
    <source>
        <dbReference type="ARBA" id="ARBA00032593"/>
    </source>
</evidence>
<evidence type="ECO:0000256" key="1">
    <source>
        <dbReference type="ARBA" id="ARBA00004496"/>
    </source>
</evidence>
<dbReference type="InterPro" id="IPR022689">
    <property type="entry name" value="Iron_dep_repressor"/>
</dbReference>
<evidence type="ECO:0000313" key="15">
    <source>
        <dbReference type="EMBL" id="GHF12634.1"/>
    </source>
</evidence>
<evidence type="ECO:0000256" key="11">
    <source>
        <dbReference type="ARBA" id="ARBA00023211"/>
    </source>
</evidence>
<dbReference type="Pfam" id="PF04023">
    <property type="entry name" value="FeoA"/>
    <property type="match status" value="1"/>
</dbReference>
<dbReference type="GO" id="GO:0003677">
    <property type="term" value="F:DNA binding"/>
    <property type="evidence" value="ECO:0007669"/>
    <property type="project" value="UniProtKB-KW"/>
</dbReference>
<dbReference type="FunFam" id="1.10.60.10:FF:000004">
    <property type="entry name" value="DtxR family transcriptional regulator"/>
    <property type="match status" value="1"/>
</dbReference>
<dbReference type="PROSITE" id="PS50944">
    <property type="entry name" value="HTH_DTXR"/>
    <property type="match status" value="1"/>
</dbReference>
<keyword evidence="7" id="KW-0805">Transcription regulation</keyword>
<dbReference type="InterPro" id="IPR001367">
    <property type="entry name" value="Fe_dep_repressor"/>
</dbReference>
<dbReference type="GO" id="GO:0005737">
    <property type="term" value="C:cytoplasm"/>
    <property type="evidence" value="ECO:0007669"/>
    <property type="project" value="UniProtKB-SubCell"/>
</dbReference>
<dbReference type="PANTHER" id="PTHR33238:SF11">
    <property type="entry name" value="TRANSCRIPTIONAL REGULATOR MNTR"/>
    <property type="match status" value="1"/>
</dbReference>
<proteinExistence type="inferred from homology"/>
<feature type="region of interest" description="Disordered" evidence="13">
    <location>
        <begin position="156"/>
        <end position="175"/>
    </location>
</feature>
<keyword evidence="4" id="KW-0963">Cytoplasm</keyword>
<evidence type="ECO:0000259" key="14">
    <source>
        <dbReference type="PROSITE" id="PS50944"/>
    </source>
</evidence>
<dbReference type="Gene3D" id="2.30.30.90">
    <property type="match status" value="1"/>
</dbReference>
<dbReference type="SUPFAM" id="SSF47979">
    <property type="entry name" value="Iron-dependent repressor protein, dimerization domain"/>
    <property type="match status" value="1"/>
</dbReference>
<feature type="region of interest" description="Disordered" evidence="13">
    <location>
        <begin position="18"/>
        <end position="37"/>
    </location>
</feature>
<comment type="caution">
    <text evidence="15">The sequence shown here is derived from an EMBL/GenBank/DDBJ whole genome shotgun (WGS) entry which is preliminary data.</text>
</comment>
<evidence type="ECO:0000256" key="10">
    <source>
        <dbReference type="ARBA" id="ARBA00023163"/>
    </source>
</evidence>
<organism evidence="15 16">
    <name type="scientific">Pseudolysinimonas yzui</name>
    <dbReference type="NCBI Taxonomy" id="2708254"/>
    <lineage>
        <taxon>Bacteria</taxon>
        <taxon>Bacillati</taxon>
        <taxon>Actinomycetota</taxon>
        <taxon>Actinomycetes</taxon>
        <taxon>Micrococcales</taxon>
        <taxon>Microbacteriaceae</taxon>
        <taxon>Pseudolysinimonas</taxon>
    </lineage>
</organism>
<keyword evidence="9" id="KW-0010">Activator</keyword>
<dbReference type="Gene3D" id="1.10.10.10">
    <property type="entry name" value="Winged helix-like DNA-binding domain superfamily/Winged helix DNA-binding domain"/>
    <property type="match status" value="1"/>
</dbReference>
<evidence type="ECO:0000313" key="16">
    <source>
        <dbReference type="Proteomes" id="UP000617531"/>
    </source>
</evidence>
<dbReference type="Pfam" id="PF02742">
    <property type="entry name" value="Fe_dep_repr_C"/>
    <property type="match status" value="1"/>
</dbReference>
<dbReference type="InterPro" id="IPR036421">
    <property type="entry name" value="Fe_dep_repressor_sf"/>
</dbReference>
<evidence type="ECO:0000256" key="2">
    <source>
        <dbReference type="ARBA" id="ARBA00007871"/>
    </source>
</evidence>
<keyword evidence="16" id="KW-1185">Reference proteome</keyword>
<dbReference type="Pfam" id="PF01325">
    <property type="entry name" value="Fe_dep_repress"/>
    <property type="match status" value="1"/>
</dbReference>
<dbReference type="PANTHER" id="PTHR33238">
    <property type="entry name" value="IRON (METAL) DEPENDENT REPRESSOR, DTXR FAMILY"/>
    <property type="match status" value="1"/>
</dbReference>
<keyword evidence="10" id="KW-0804">Transcription</keyword>
<dbReference type="SUPFAM" id="SSF50037">
    <property type="entry name" value="C-terminal domain of transcriptional repressors"/>
    <property type="match status" value="1"/>
</dbReference>
<dbReference type="SMART" id="SM00529">
    <property type="entry name" value="HTH_DTXR"/>
    <property type="match status" value="1"/>
</dbReference>
<reference evidence="15" key="2">
    <citation type="submission" date="2020-09" db="EMBL/GenBank/DDBJ databases">
        <authorList>
            <person name="Sun Q."/>
            <person name="Zhou Y."/>
        </authorList>
    </citation>
    <scope>NUCLEOTIDE SEQUENCE</scope>
    <source>
        <strain evidence="15">CGMCC 1.16548</strain>
    </source>
</reference>
<sequence length="260" mass="27951">MRPKSALFEAAKMTYAPNSAESRSQGRYPGRVSTSDLSSSTQDYLKAIWGLQEWSDSPVTASVIGGRLGLKLSSVSDAVRKLTAQGLLEHAPYGSVELTATGRAHAVAMVRRHRLIETFLVRTLSYSWDEVHDEAERLEHAVSDLMVDRIDEFLGHPTRDPHGDPIPSPDGTTHRPDAVPLAVAPPGTSVRVARISDSDPELLQYFAAEGVVMDAELEIIPGDPFSGATVVRVAGRSNSITLGAAAASAVWVSPQRARST</sequence>
<dbReference type="GO" id="GO:0046914">
    <property type="term" value="F:transition metal ion binding"/>
    <property type="evidence" value="ECO:0007669"/>
    <property type="project" value="InterPro"/>
</dbReference>
<dbReference type="SUPFAM" id="SSF46785">
    <property type="entry name" value="Winged helix' DNA-binding domain"/>
    <property type="match status" value="1"/>
</dbReference>
<dbReference type="GO" id="GO:0003700">
    <property type="term" value="F:DNA-binding transcription factor activity"/>
    <property type="evidence" value="ECO:0007669"/>
    <property type="project" value="InterPro"/>
</dbReference>
<dbReference type="InterPro" id="IPR022687">
    <property type="entry name" value="HTH_DTXR"/>
</dbReference>
<dbReference type="InterPro" id="IPR036390">
    <property type="entry name" value="WH_DNA-bd_sf"/>
</dbReference>
<keyword evidence="6" id="KW-0408">Iron</keyword>
<evidence type="ECO:0000256" key="4">
    <source>
        <dbReference type="ARBA" id="ARBA00022490"/>
    </source>
</evidence>
<dbReference type="Gene3D" id="1.10.60.10">
    <property type="entry name" value="Iron dependent repressor, metal binding and dimerisation domain"/>
    <property type="match status" value="1"/>
</dbReference>
<comment type="similarity">
    <text evidence="2">Belongs to the DtxR/MntR family.</text>
</comment>
<feature type="domain" description="HTH dtxR-type" evidence="14">
    <location>
        <begin position="37"/>
        <end position="99"/>
    </location>
</feature>
<evidence type="ECO:0000256" key="5">
    <source>
        <dbReference type="ARBA" id="ARBA00022491"/>
    </source>
</evidence>
<dbReference type="InterPro" id="IPR008988">
    <property type="entry name" value="Transcriptional_repressor_C"/>
</dbReference>
<dbReference type="InterPro" id="IPR050536">
    <property type="entry name" value="DtxR_MntR_Metal-Reg"/>
</dbReference>